<accession>A0A2I2L578</accession>
<keyword evidence="2" id="KW-1185">Reference proteome</keyword>
<sequence length="235" mass="27683">MSLLNLLDDIIMNHILYGNLDMYISLYRVCKRMNTLANKLRKDHYVELNRMELEDGSIHMRYIDKKTEKKVGKRISIDSRKYGVNSVTGKLQHIPPYILYDDTNRNSGVRIIDGKTYRLVDIEVVRELWDKGMFGKNYITYYDDKGNIRKRHILNGRRDLMIAEYDEGRNLLGKTTYNDEGELHGMKFDTYEDNGDKITVKQHYDNGVLHGTHIIWNHSKNILVEDKFYIKGSLI</sequence>
<dbReference type="Proteomes" id="UP000236316">
    <property type="component" value="Segment"/>
</dbReference>
<organism evidence="1">
    <name type="scientific">Orpheovirus IHUMI-LCC2</name>
    <dbReference type="NCBI Taxonomy" id="2023057"/>
    <lineage>
        <taxon>Viruses</taxon>
        <taxon>Varidnaviria</taxon>
        <taxon>Bamfordvirae</taxon>
        <taxon>Nucleocytoviricota</taxon>
        <taxon>Megaviricetes</taxon>
        <taxon>Pimascovirales</taxon>
        <taxon>Ocovirineae</taxon>
        <taxon>Orpheoviridae</taxon>
        <taxon>Alphaorpheovirus</taxon>
        <taxon>Alphaorpheovirus massiliense</taxon>
    </lineage>
</organism>
<dbReference type="GeneID" id="35382579"/>
<proteinExistence type="predicted"/>
<gene>
    <name evidence="1" type="ORF">ORPV_756</name>
</gene>
<dbReference type="KEGG" id="vg:35382579"/>
<name>A0A2I2L578_9VIRU</name>
<reference evidence="1" key="1">
    <citation type="submission" date="2017-08" db="EMBL/GenBank/DDBJ databases">
        <authorList>
            <consortium name="Urmite Genomes"/>
        </authorList>
    </citation>
    <scope>NUCLEOTIDE SEQUENCE [LARGE SCALE GENOMIC DNA]</scope>
    <source>
        <strain evidence="1">IHUMI-LCC2</strain>
    </source>
</reference>
<dbReference type="Gene3D" id="3.90.930.1">
    <property type="match status" value="1"/>
</dbReference>
<protein>
    <recommendedName>
        <fullName evidence="3">MORN-repeat protein</fullName>
    </recommendedName>
</protein>
<evidence type="ECO:0008006" key="3">
    <source>
        <dbReference type="Google" id="ProtNLM"/>
    </source>
</evidence>
<evidence type="ECO:0000313" key="2">
    <source>
        <dbReference type="Proteomes" id="UP000236316"/>
    </source>
</evidence>
<dbReference type="RefSeq" id="YP_009448962.1">
    <property type="nucleotide sequence ID" value="NC_036594.1"/>
</dbReference>
<evidence type="ECO:0000313" key="1">
    <source>
        <dbReference type="EMBL" id="SNW62660.1"/>
    </source>
</evidence>
<dbReference type="EMBL" id="LT906555">
    <property type="protein sequence ID" value="SNW62660.1"/>
    <property type="molecule type" value="Genomic_DNA"/>
</dbReference>